<evidence type="ECO:0000256" key="1">
    <source>
        <dbReference type="ARBA" id="ARBA00009684"/>
    </source>
</evidence>
<dbReference type="PANTHER" id="PTHR43527:SF2">
    <property type="entry name" value="4-DIPHOSPHOCYTIDYL-2-C-METHYL-D-ERYTHRITOL KINASE, CHLOROPLASTIC"/>
    <property type="match status" value="1"/>
</dbReference>
<dbReference type="InterPro" id="IPR014721">
    <property type="entry name" value="Ribsml_uS5_D2-typ_fold_subgr"/>
</dbReference>
<dbReference type="RefSeq" id="WP_203324554.1">
    <property type="nucleotide sequence ID" value="NZ_CP069213.1"/>
</dbReference>
<evidence type="ECO:0000256" key="3">
    <source>
        <dbReference type="ARBA" id="ARBA00017473"/>
    </source>
</evidence>
<dbReference type="Pfam" id="PF00288">
    <property type="entry name" value="GHMP_kinases_N"/>
    <property type="match status" value="1"/>
</dbReference>
<reference evidence="13 14" key="1">
    <citation type="journal article" date="2012" name="Antonie Van Leeuwenhoek">
        <title>Shewanella litorisediminis sp. nov., a gammaproteobacterium isolated from a tidal flat sediment.</title>
        <authorList>
            <person name="Lee M.H."/>
            <person name="Yoon J.H."/>
        </authorList>
    </citation>
    <scope>NUCLEOTIDE SEQUENCE [LARGE SCALE GENOMIC DNA]</scope>
    <source>
        <strain evidence="13 14">SMK1-12</strain>
    </source>
</reference>
<evidence type="ECO:0000256" key="10">
    <source>
        <dbReference type="HAMAP-Rule" id="MF_00061"/>
    </source>
</evidence>
<dbReference type="EMBL" id="CP069213">
    <property type="protein sequence ID" value="QRH00852.1"/>
    <property type="molecule type" value="Genomic_DNA"/>
</dbReference>
<keyword evidence="6 10" id="KW-0418">Kinase</keyword>
<protein>
    <recommendedName>
        <fullName evidence="3 10">4-diphosphocytidyl-2-C-methyl-D-erythritol kinase</fullName>
        <shortName evidence="10">CMK</shortName>
        <ecNumber evidence="2 10">2.7.1.148</ecNumber>
    </recommendedName>
    <alternativeName>
        <fullName evidence="9 10">4-(cytidine-5'-diphospho)-2-C-methyl-D-erythritol kinase</fullName>
    </alternativeName>
</protein>
<dbReference type="InterPro" id="IPR020568">
    <property type="entry name" value="Ribosomal_Su5_D2-typ_SF"/>
</dbReference>
<evidence type="ECO:0000256" key="7">
    <source>
        <dbReference type="ARBA" id="ARBA00022840"/>
    </source>
</evidence>
<keyword evidence="4 10" id="KW-0808">Transferase</keyword>
<feature type="domain" description="GHMP kinase C-terminal" evidence="12">
    <location>
        <begin position="203"/>
        <end position="256"/>
    </location>
</feature>
<dbReference type="Proteomes" id="UP000596252">
    <property type="component" value="Chromosome"/>
</dbReference>
<keyword evidence="5 10" id="KW-0547">Nucleotide-binding</keyword>
<sequence length="282" mass="30413">MPVSLAWPAPAKLNLFLHINGRLPNGYHELQTLFQFIDHGDWLDFKVLNTPELKLHSNLGHVVADSDNLILKAAKSLQNVTGCTRGAEIWLDKRLPMGGGLGGGSSDAATTLVALNALWQLNLDKKALMDIGLTLGADVPVFINGIAAFAEGVGEKLQPVDVAEPWYLVLVPDAHVSTAEVFQHPDLPRNTPKLDMASLSPEQWANDCEALVCAKYPQVANALSWLVEYAPSRMTGTGACVFGEFGSQQAALEALAQKPSDMQGFVAKGLNRSPLELRLAQL</sequence>
<accession>A0ABX7G0Q1</accession>
<dbReference type="Gene3D" id="3.30.230.10">
    <property type="match status" value="1"/>
</dbReference>
<dbReference type="HAMAP" id="MF_00061">
    <property type="entry name" value="IspE"/>
    <property type="match status" value="1"/>
</dbReference>
<evidence type="ECO:0000256" key="9">
    <source>
        <dbReference type="ARBA" id="ARBA00032554"/>
    </source>
</evidence>
<keyword evidence="14" id="KW-1185">Reference proteome</keyword>
<dbReference type="InterPro" id="IPR004424">
    <property type="entry name" value="IspE"/>
</dbReference>
<dbReference type="SUPFAM" id="SSF55060">
    <property type="entry name" value="GHMP Kinase, C-terminal domain"/>
    <property type="match status" value="1"/>
</dbReference>
<comment type="function">
    <text evidence="10">Catalyzes the phosphorylation of the position 2 hydroxy group of 4-diphosphocytidyl-2C-methyl-D-erythritol.</text>
</comment>
<dbReference type="PIRSF" id="PIRSF010376">
    <property type="entry name" value="IspE"/>
    <property type="match status" value="1"/>
</dbReference>
<evidence type="ECO:0000256" key="2">
    <source>
        <dbReference type="ARBA" id="ARBA00012052"/>
    </source>
</evidence>
<feature type="active site" evidence="10">
    <location>
        <position position="138"/>
    </location>
</feature>
<evidence type="ECO:0000259" key="12">
    <source>
        <dbReference type="Pfam" id="PF08544"/>
    </source>
</evidence>
<feature type="binding site" evidence="10">
    <location>
        <begin position="96"/>
        <end position="106"/>
    </location>
    <ligand>
        <name>ATP</name>
        <dbReference type="ChEBI" id="CHEBI:30616"/>
    </ligand>
</feature>
<dbReference type="InterPro" id="IPR006204">
    <property type="entry name" value="GHMP_kinase_N_dom"/>
</dbReference>
<dbReference type="InterPro" id="IPR013750">
    <property type="entry name" value="GHMP_kinase_C_dom"/>
</dbReference>
<proteinExistence type="inferred from homology"/>
<organism evidence="13 14">
    <name type="scientific">Shewanella litorisediminis</name>
    <dbReference type="NCBI Taxonomy" id="1173586"/>
    <lineage>
        <taxon>Bacteria</taxon>
        <taxon>Pseudomonadati</taxon>
        <taxon>Pseudomonadota</taxon>
        <taxon>Gammaproteobacteria</taxon>
        <taxon>Alteromonadales</taxon>
        <taxon>Shewanellaceae</taxon>
        <taxon>Shewanella</taxon>
    </lineage>
</organism>
<dbReference type="Gene3D" id="3.30.70.890">
    <property type="entry name" value="GHMP kinase, C-terminal domain"/>
    <property type="match status" value="1"/>
</dbReference>
<dbReference type="GO" id="GO:0050515">
    <property type="term" value="F:4-(cytidine 5'-diphospho)-2-C-methyl-D-erythritol kinase activity"/>
    <property type="evidence" value="ECO:0007669"/>
    <property type="project" value="UniProtKB-EC"/>
</dbReference>
<keyword evidence="8 10" id="KW-0414">Isoprene biosynthesis</keyword>
<evidence type="ECO:0000259" key="11">
    <source>
        <dbReference type="Pfam" id="PF00288"/>
    </source>
</evidence>
<evidence type="ECO:0000313" key="14">
    <source>
        <dbReference type="Proteomes" id="UP000596252"/>
    </source>
</evidence>
<dbReference type="InterPro" id="IPR036554">
    <property type="entry name" value="GHMP_kinase_C_sf"/>
</dbReference>
<dbReference type="NCBIfam" id="TIGR00154">
    <property type="entry name" value="ispE"/>
    <property type="match status" value="1"/>
</dbReference>
<name>A0ABX7G0Q1_9GAMM</name>
<feature type="domain" description="GHMP kinase N-terminal" evidence="11">
    <location>
        <begin position="68"/>
        <end position="145"/>
    </location>
</feature>
<dbReference type="Pfam" id="PF08544">
    <property type="entry name" value="GHMP_kinases_C"/>
    <property type="match status" value="1"/>
</dbReference>
<evidence type="ECO:0000256" key="8">
    <source>
        <dbReference type="ARBA" id="ARBA00023229"/>
    </source>
</evidence>
<evidence type="ECO:0000313" key="13">
    <source>
        <dbReference type="EMBL" id="QRH00852.1"/>
    </source>
</evidence>
<evidence type="ECO:0000256" key="5">
    <source>
        <dbReference type="ARBA" id="ARBA00022741"/>
    </source>
</evidence>
<evidence type="ECO:0000256" key="4">
    <source>
        <dbReference type="ARBA" id="ARBA00022679"/>
    </source>
</evidence>
<feature type="active site" evidence="10">
    <location>
        <position position="12"/>
    </location>
</feature>
<comment type="pathway">
    <text evidence="10">Isoprenoid biosynthesis; isopentenyl diphosphate biosynthesis via DXP pathway; isopentenyl diphosphate from 1-deoxy-D-xylulose 5-phosphate: step 3/6.</text>
</comment>
<gene>
    <name evidence="10 13" type="primary">ispE</name>
    <name evidence="13" type="ORF">JQC75_13325</name>
</gene>
<comment type="catalytic activity">
    <reaction evidence="10">
        <text>4-CDP-2-C-methyl-D-erythritol + ATP = 4-CDP-2-C-methyl-D-erythritol 2-phosphate + ADP + H(+)</text>
        <dbReference type="Rhea" id="RHEA:18437"/>
        <dbReference type="ChEBI" id="CHEBI:15378"/>
        <dbReference type="ChEBI" id="CHEBI:30616"/>
        <dbReference type="ChEBI" id="CHEBI:57823"/>
        <dbReference type="ChEBI" id="CHEBI:57919"/>
        <dbReference type="ChEBI" id="CHEBI:456216"/>
        <dbReference type="EC" id="2.7.1.148"/>
    </reaction>
</comment>
<comment type="similarity">
    <text evidence="1 10">Belongs to the GHMP kinase family. IspE subfamily.</text>
</comment>
<evidence type="ECO:0000256" key="6">
    <source>
        <dbReference type="ARBA" id="ARBA00022777"/>
    </source>
</evidence>
<dbReference type="SUPFAM" id="SSF54211">
    <property type="entry name" value="Ribosomal protein S5 domain 2-like"/>
    <property type="match status" value="1"/>
</dbReference>
<dbReference type="PANTHER" id="PTHR43527">
    <property type="entry name" value="4-DIPHOSPHOCYTIDYL-2-C-METHYL-D-ERYTHRITOL KINASE, CHLOROPLASTIC"/>
    <property type="match status" value="1"/>
</dbReference>
<dbReference type="EC" id="2.7.1.148" evidence="2 10"/>
<keyword evidence="7 10" id="KW-0067">ATP-binding</keyword>